<feature type="compositionally biased region" description="Basic and acidic residues" evidence="1">
    <location>
        <begin position="75"/>
        <end position="84"/>
    </location>
</feature>
<dbReference type="OMA" id="GGWEGIN"/>
<feature type="region of interest" description="Disordered" evidence="1">
    <location>
        <begin position="67"/>
        <end position="93"/>
    </location>
</feature>
<dbReference type="HOGENOM" id="CLU_122591_0_0_1"/>
<gene>
    <name evidence="2" type="ORF">OsI_04872</name>
</gene>
<dbReference type="Gramene" id="BGIOSGA005023-TA">
    <property type="protein sequence ID" value="BGIOSGA005023-PA"/>
    <property type="gene ID" value="BGIOSGA005023"/>
</dbReference>
<sequence>MAAAVAGGGEDAAAAGARLRERPARGLWLGAGAPAAGTRGGGGGGASPSFAASSSFAPASFVAHAGKSTPLPGDCAERGREKGGRSGHPARHRHRRDLEEAIPAILVIFSLYPSKPIEWRGLGGWEGINLITPMGEFSLRNSYQITEQSLREERKRREKPFSPTALVLDRVCRPTAPVLSRVCRGKHSDEY</sequence>
<reference evidence="2 3" key="1">
    <citation type="journal article" date="2005" name="PLoS Biol.">
        <title>The genomes of Oryza sativa: a history of duplications.</title>
        <authorList>
            <person name="Yu J."/>
            <person name="Wang J."/>
            <person name="Lin W."/>
            <person name="Li S."/>
            <person name="Li H."/>
            <person name="Zhou J."/>
            <person name="Ni P."/>
            <person name="Dong W."/>
            <person name="Hu S."/>
            <person name="Zeng C."/>
            <person name="Zhang J."/>
            <person name="Zhang Y."/>
            <person name="Li R."/>
            <person name="Xu Z."/>
            <person name="Li S."/>
            <person name="Li X."/>
            <person name="Zheng H."/>
            <person name="Cong L."/>
            <person name="Lin L."/>
            <person name="Yin J."/>
            <person name="Geng J."/>
            <person name="Li G."/>
            <person name="Shi J."/>
            <person name="Liu J."/>
            <person name="Lv H."/>
            <person name="Li J."/>
            <person name="Wang J."/>
            <person name="Deng Y."/>
            <person name="Ran L."/>
            <person name="Shi X."/>
            <person name="Wang X."/>
            <person name="Wu Q."/>
            <person name="Li C."/>
            <person name="Ren X."/>
            <person name="Wang J."/>
            <person name="Wang X."/>
            <person name="Li D."/>
            <person name="Liu D."/>
            <person name="Zhang X."/>
            <person name="Ji Z."/>
            <person name="Zhao W."/>
            <person name="Sun Y."/>
            <person name="Zhang Z."/>
            <person name="Bao J."/>
            <person name="Han Y."/>
            <person name="Dong L."/>
            <person name="Ji J."/>
            <person name="Chen P."/>
            <person name="Wu S."/>
            <person name="Liu J."/>
            <person name="Xiao Y."/>
            <person name="Bu D."/>
            <person name="Tan J."/>
            <person name="Yang L."/>
            <person name="Ye C."/>
            <person name="Zhang J."/>
            <person name="Xu J."/>
            <person name="Zhou Y."/>
            <person name="Yu Y."/>
            <person name="Zhang B."/>
            <person name="Zhuang S."/>
            <person name="Wei H."/>
            <person name="Liu B."/>
            <person name="Lei M."/>
            <person name="Yu H."/>
            <person name="Li Y."/>
            <person name="Xu H."/>
            <person name="Wei S."/>
            <person name="He X."/>
            <person name="Fang L."/>
            <person name="Zhang Z."/>
            <person name="Zhang Y."/>
            <person name="Huang X."/>
            <person name="Su Z."/>
            <person name="Tong W."/>
            <person name="Li J."/>
            <person name="Tong Z."/>
            <person name="Li S."/>
            <person name="Ye J."/>
            <person name="Wang L."/>
            <person name="Fang L."/>
            <person name="Lei T."/>
            <person name="Chen C."/>
            <person name="Chen H."/>
            <person name="Xu Z."/>
            <person name="Li H."/>
            <person name="Huang H."/>
            <person name="Zhang F."/>
            <person name="Xu H."/>
            <person name="Li N."/>
            <person name="Zhao C."/>
            <person name="Li S."/>
            <person name="Dong L."/>
            <person name="Huang Y."/>
            <person name="Li L."/>
            <person name="Xi Y."/>
            <person name="Qi Q."/>
            <person name="Li W."/>
            <person name="Zhang B."/>
            <person name="Hu W."/>
            <person name="Zhang Y."/>
            <person name="Tian X."/>
            <person name="Jiao Y."/>
            <person name="Liang X."/>
            <person name="Jin J."/>
            <person name="Gao L."/>
            <person name="Zheng W."/>
            <person name="Hao B."/>
            <person name="Liu S."/>
            <person name="Wang W."/>
            <person name="Yuan L."/>
            <person name="Cao M."/>
            <person name="McDermott J."/>
            <person name="Samudrala R."/>
            <person name="Wang J."/>
            <person name="Wong G.K."/>
            <person name="Yang H."/>
        </authorList>
    </citation>
    <scope>NUCLEOTIDE SEQUENCE [LARGE SCALE GENOMIC DNA]</scope>
    <source>
        <strain evidence="3">cv. 93-11</strain>
    </source>
</reference>
<evidence type="ECO:0000313" key="3">
    <source>
        <dbReference type="Proteomes" id="UP000007015"/>
    </source>
</evidence>
<organism evidence="2 3">
    <name type="scientific">Oryza sativa subsp. indica</name>
    <name type="common">Rice</name>
    <dbReference type="NCBI Taxonomy" id="39946"/>
    <lineage>
        <taxon>Eukaryota</taxon>
        <taxon>Viridiplantae</taxon>
        <taxon>Streptophyta</taxon>
        <taxon>Embryophyta</taxon>
        <taxon>Tracheophyta</taxon>
        <taxon>Spermatophyta</taxon>
        <taxon>Magnoliopsida</taxon>
        <taxon>Liliopsida</taxon>
        <taxon>Poales</taxon>
        <taxon>Poaceae</taxon>
        <taxon>BOP clade</taxon>
        <taxon>Oryzoideae</taxon>
        <taxon>Oryzeae</taxon>
        <taxon>Oryzinae</taxon>
        <taxon>Oryza</taxon>
        <taxon>Oryza sativa</taxon>
    </lineage>
</organism>
<name>B8A836_ORYSI</name>
<evidence type="ECO:0000313" key="2">
    <source>
        <dbReference type="EMBL" id="EEC72007.1"/>
    </source>
</evidence>
<evidence type="ECO:0000256" key="1">
    <source>
        <dbReference type="SAM" id="MobiDB-lite"/>
    </source>
</evidence>
<proteinExistence type="predicted"/>
<keyword evidence="3" id="KW-1185">Reference proteome</keyword>
<accession>B8A836</accession>
<dbReference type="EMBL" id="CM000126">
    <property type="protein sequence ID" value="EEC72007.1"/>
    <property type="molecule type" value="Genomic_DNA"/>
</dbReference>
<protein>
    <submittedName>
        <fullName evidence="2">Uncharacterized protein</fullName>
    </submittedName>
</protein>
<dbReference type="Proteomes" id="UP000007015">
    <property type="component" value="Chromosome 1"/>
</dbReference>
<dbReference type="AlphaFoldDB" id="B8A836"/>